<evidence type="ECO:0000256" key="2">
    <source>
        <dbReference type="ARBA" id="ARBA00004648"/>
    </source>
</evidence>
<keyword evidence="5" id="KW-0812">Transmembrane</keyword>
<evidence type="ECO:0000256" key="10">
    <source>
        <dbReference type="ARBA" id="ARBA00023034"/>
    </source>
</evidence>
<keyword evidence="7" id="KW-0256">Endoplasmic reticulum</keyword>
<evidence type="ECO:0000256" key="6">
    <source>
        <dbReference type="ARBA" id="ARBA00022723"/>
    </source>
</evidence>
<dbReference type="InterPro" id="IPR043538">
    <property type="entry name" value="XYLT"/>
</dbReference>
<dbReference type="InterPro" id="IPR003406">
    <property type="entry name" value="Glyco_trans_14"/>
</dbReference>
<proteinExistence type="predicted"/>
<reference evidence="15 16" key="1">
    <citation type="submission" date="2016-11" db="EMBL/GenBank/DDBJ databases">
        <title>complete genome sequence of Bifidobacterium choerinum strain FMB-1.</title>
        <authorList>
            <person name="Park C.-S."/>
            <person name="Jung D.-H."/>
            <person name="Choi D.-S."/>
        </authorList>
    </citation>
    <scope>NUCLEOTIDE SEQUENCE [LARGE SCALE GENOMIC DNA]</scope>
    <source>
        <strain evidence="15 16">FMB-1</strain>
    </source>
</reference>
<evidence type="ECO:0000256" key="5">
    <source>
        <dbReference type="ARBA" id="ARBA00022692"/>
    </source>
</evidence>
<evidence type="ECO:0000256" key="4">
    <source>
        <dbReference type="ARBA" id="ARBA00022679"/>
    </source>
</evidence>
<comment type="subcellular location">
    <subcellularLocation>
        <location evidence="2">Endoplasmic reticulum membrane</location>
        <topology evidence="2">Single-pass type II membrane protein</topology>
    </subcellularLocation>
    <subcellularLocation>
        <location evidence="1">Golgi apparatus membrane</location>
        <topology evidence="1">Single-pass type II membrane protein</topology>
    </subcellularLocation>
</comment>
<evidence type="ECO:0000256" key="14">
    <source>
        <dbReference type="ARBA" id="ARBA00042865"/>
    </source>
</evidence>
<evidence type="ECO:0000256" key="3">
    <source>
        <dbReference type="ARBA" id="ARBA00022676"/>
    </source>
</evidence>
<keyword evidence="3" id="KW-0328">Glycosyltransferase</keyword>
<dbReference type="GO" id="GO:0015012">
    <property type="term" value="P:heparan sulfate proteoglycan biosynthetic process"/>
    <property type="evidence" value="ECO:0007669"/>
    <property type="project" value="TreeGrafter"/>
</dbReference>
<evidence type="ECO:0000256" key="9">
    <source>
        <dbReference type="ARBA" id="ARBA00022989"/>
    </source>
</evidence>
<dbReference type="GO" id="GO:0050650">
    <property type="term" value="P:chondroitin sulfate proteoglycan biosynthetic process"/>
    <property type="evidence" value="ECO:0007669"/>
    <property type="project" value="TreeGrafter"/>
</dbReference>
<evidence type="ECO:0000313" key="16">
    <source>
        <dbReference type="Proteomes" id="UP000229907"/>
    </source>
</evidence>
<sequence length="295" mass="34221">MRHAYLIMAYNNFDQLGTLLRLLDDDRNDLYLHIDAKTPRAAVPDLRRYMHRSTLTIVEPIPVAWGGYSQVRCEMRLIHAALESGEPYGYLHLLSGADLPIKTNDEICRFLQQHDGKEFIAFVYRSVNDGHMDAIKERIAIHHPWQERTGREDDFPTRVLSKAQKLLHVDRLKGSGFKEIGKGSQWFSITAEFGRYLIEQEPLVERTFRSSYCSDELFIQTMALNSPFAERLYDPNGDGRGDNLRYIDWKRGAPYVFHAQDFDELMASPQLFARKFDEQVDAEIIRRIADTLLAH</sequence>
<keyword evidence="4" id="KW-0808">Transferase</keyword>
<gene>
    <name evidence="15" type="ORF">BcFMB_01150</name>
</gene>
<keyword evidence="8" id="KW-0735">Signal-anchor</keyword>
<protein>
    <recommendedName>
        <fullName evidence="14">Peptide O-xylosyltransferase</fullName>
    </recommendedName>
</protein>
<keyword evidence="13" id="KW-0325">Glycoprotein</keyword>
<keyword evidence="12" id="KW-1015">Disulfide bond</keyword>
<name>A0A2D3D3N7_9BIFI</name>
<keyword evidence="11" id="KW-0472">Membrane</keyword>
<keyword evidence="6" id="KW-0479">Metal-binding</keyword>
<dbReference type="PANTHER" id="PTHR46025">
    <property type="entry name" value="XYLOSYLTRANSFERASE OXT"/>
    <property type="match status" value="1"/>
</dbReference>
<evidence type="ECO:0000256" key="8">
    <source>
        <dbReference type="ARBA" id="ARBA00022968"/>
    </source>
</evidence>
<keyword evidence="10" id="KW-0333">Golgi apparatus</keyword>
<dbReference type="PANTHER" id="PTHR46025:SF3">
    <property type="entry name" value="XYLOSYLTRANSFERASE OXT"/>
    <property type="match status" value="1"/>
</dbReference>
<dbReference type="GO" id="GO:0046872">
    <property type="term" value="F:metal ion binding"/>
    <property type="evidence" value="ECO:0007669"/>
    <property type="project" value="UniProtKB-KW"/>
</dbReference>
<dbReference type="AlphaFoldDB" id="A0A2D3D3N7"/>
<evidence type="ECO:0000256" key="7">
    <source>
        <dbReference type="ARBA" id="ARBA00022824"/>
    </source>
</evidence>
<keyword evidence="9" id="KW-1133">Transmembrane helix</keyword>
<dbReference type="KEGG" id="bcho:BcFMB_01150"/>
<accession>A0A2D3D3N7</accession>
<evidence type="ECO:0000313" key="15">
    <source>
        <dbReference type="EMBL" id="ATU19769.1"/>
    </source>
</evidence>
<dbReference type="Proteomes" id="UP000229907">
    <property type="component" value="Chromosome"/>
</dbReference>
<dbReference type="GO" id="GO:0030158">
    <property type="term" value="F:protein xylosyltransferase activity"/>
    <property type="evidence" value="ECO:0007669"/>
    <property type="project" value="InterPro"/>
</dbReference>
<dbReference type="Pfam" id="PF02485">
    <property type="entry name" value="Branch"/>
    <property type="match status" value="1"/>
</dbReference>
<dbReference type="GO" id="GO:0016020">
    <property type="term" value="C:membrane"/>
    <property type="evidence" value="ECO:0007669"/>
    <property type="project" value="InterPro"/>
</dbReference>
<evidence type="ECO:0000256" key="13">
    <source>
        <dbReference type="ARBA" id="ARBA00023180"/>
    </source>
</evidence>
<evidence type="ECO:0000256" key="11">
    <source>
        <dbReference type="ARBA" id="ARBA00023136"/>
    </source>
</evidence>
<evidence type="ECO:0000256" key="1">
    <source>
        <dbReference type="ARBA" id="ARBA00004323"/>
    </source>
</evidence>
<dbReference type="EMBL" id="CP018044">
    <property type="protein sequence ID" value="ATU19769.1"/>
    <property type="molecule type" value="Genomic_DNA"/>
</dbReference>
<organism evidence="15 16">
    <name type="scientific">Bifidobacterium choerinum</name>
    <dbReference type="NCBI Taxonomy" id="35760"/>
    <lineage>
        <taxon>Bacteria</taxon>
        <taxon>Bacillati</taxon>
        <taxon>Actinomycetota</taxon>
        <taxon>Actinomycetes</taxon>
        <taxon>Bifidobacteriales</taxon>
        <taxon>Bifidobacteriaceae</taxon>
        <taxon>Bifidobacterium</taxon>
    </lineage>
</organism>
<evidence type="ECO:0000256" key="12">
    <source>
        <dbReference type="ARBA" id="ARBA00023157"/>
    </source>
</evidence>